<dbReference type="PANTHER" id="PTHR31672:SF11">
    <property type="entry name" value="F-BOX PROTEIN CPR1-LIKE ISOFORM X2"/>
    <property type="match status" value="1"/>
</dbReference>
<dbReference type="InterPro" id="IPR017451">
    <property type="entry name" value="F-box-assoc_interact_dom"/>
</dbReference>
<dbReference type="eggNOG" id="ENOG502QW61">
    <property type="taxonomic scope" value="Eukaryota"/>
</dbReference>
<evidence type="ECO:0000313" key="3">
    <source>
        <dbReference type="RefSeq" id="XP_010268553.1"/>
    </source>
</evidence>
<dbReference type="SUPFAM" id="SSF50965">
    <property type="entry name" value="Galactose oxidase, central domain"/>
    <property type="match status" value="1"/>
</dbReference>
<dbReference type="RefSeq" id="XP_010268553.1">
    <property type="nucleotide sequence ID" value="XM_010270251.1"/>
</dbReference>
<evidence type="ECO:0000313" key="2">
    <source>
        <dbReference type="Proteomes" id="UP000189703"/>
    </source>
</evidence>
<dbReference type="FunCoup" id="A0A1U8ALB1">
    <property type="interactions" value="429"/>
</dbReference>
<dbReference type="InterPro" id="IPR011043">
    <property type="entry name" value="Gal_Oxase/kelch_b-propeller"/>
</dbReference>
<accession>A0A1U8ALB1</accession>
<protein>
    <submittedName>
        <fullName evidence="3">F-box protein At3g07870-like</fullName>
    </submittedName>
</protein>
<dbReference type="GeneID" id="104605472"/>
<sequence length="351" mass="41405">MDIPYLCDDIVFEEILTRVPADFLHNNFRLVCRKWTELISNPRFIKAHYSNAEQGLITLGPICFKLGWIAMRFMEIRECKMIVRLIKFRSFRSCEMPNLKSYSNGLLLLQDGLNPHNLYVVNPATSNWISFPPFSTALTGGRFDLVYVPCTQEYKVVHLIPDYNSFTFQCEIFTCGGSDSWRLVDSITDNRINKFFSGERAIVRGIIHWNVNSTQYIISMDLMEEKFRVVKLPHRHLYTQVQLIEKGGFLSFLDRDPYGHINVWVLKDFQTGDWVKEYIINMPWEVRQHLYHVITTVKNGEVIVFRRSGKHYFCVYDLKVGQWRVVKYRKKRHRFNAFYGPHANSLFSLNN</sequence>
<dbReference type="InterPro" id="IPR050796">
    <property type="entry name" value="SCF_F-box_component"/>
</dbReference>
<reference evidence="3" key="1">
    <citation type="submission" date="2025-08" db="UniProtKB">
        <authorList>
            <consortium name="RefSeq"/>
        </authorList>
    </citation>
    <scope>IDENTIFICATION</scope>
</reference>
<dbReference type="KEGG" id="nnu:104605472"/>
<dbReference type="InterPro" id="IPR036047">
    <property type="entry name" value="F-box-like_dom_sf"/>
</dbReference>
<dbReference type="PANTHER" id="PTHR31672">
    <property type="entry name" value="BNACNNG10540D PROTEIN"/>
    <property type="match status" value="1"/>
</dbReference>
<name>A0A1U8ALB1_NELNU</name>
<gene>
    <name evidence="3" type="primary">LOC104605472</name>
</gene>
<dbReference type="Proteomes" id="UP000189703">
    <property type="component" value="Unplaced"/>
</dbReference>
<dbReference type="SUPFAM" id="SSF81383">
    <property type="entry name" value="F-box domain"/>
    <property type="match status" value="1"/>
</dbReference>
<proteinExistence type="predicted"/>
<dbReference type="OrthoDB" id="1918594at2759"/>
<organism evidence="2 3">
    <name type="scientific">Nelumbo nucifera</name>
    <name type="common">Sacred lotus</name>
    <dbReference type="NCBI Taxonomy" id="4432"/>
    <lineage>
        <taxon>Eukaryota</taxon>
        <taxon>Viridiplantae</taxon>
        <taxon>Streptophyta</taxon>
        <taxon>Embryophyta</taxon>
        <taxon>Tracheophyta</taxon>
        <taxon>Spermatophyta</taxon>
        <taxon>Magnoliopsida</taxon>
        <taxon>Proteales</taxon>
        <taxon>Nelumbonaceae</taxon>
        <taxon>Nelumbo</taxon>
    </lineage>
</organism>
<dbReference type="NCBIfam" id="TIGR01640">
    <property type="entry name" value="F_box_assoc_1"/>
    <property type="match status" value="1"/>
</dbReference>
<feature type="domain" description="F-box associated beta-propeller type 3" evidence="1">
    <location>
        <begin position="98"/>
        <end position="333"/>
    </location>
</feature>
<dbReference type="Gene3D" id="1.20.1280.50">
    <property type="match status" value="1"/>
</dbReference>
<evidence type="ECO:0000259" key="1">
    <source>
        <dbReference type="Pfam" id="PF08268"/>
    </source>
</evidence>
<dbReference type="InterPro" id="IPR013187">
    <property type="entry name" value="F-box-assoc_dom_typ3"/>
</dbReference>
<dbReference type="OMA" id="RSENGEW"/>
<dbReference type="Pfam" id="PF08268">
    <property type="entry name" value="FBA_3"/>
    <property type="match status" value="1"/>
</dbReference>
<dbReference type="AlphaFoldDB" id="A0A1U8ALB1"/>
<keyword evidence="2" id="KW-1185">Reference proteome</keyword>